<dbReference type="SMART" id="SM00271">
    <property type="entry name" value="DnaJ"/>
    <property type="match status" value="1"/>
</dbReference>
<dbReference type="RefSeq" id="WP_133559729.1">
    <property type="nucleotide sequence ID" value="NZ_SNZA01000001.1"/>
</dbReference>
<dbReference type="InterPro" id="IPR036869">
    <property type="entry name" value="J_dom_sf"/>
</dbReference>
<dbReference type="GO" id="GO:0051082">
    <property type="term" value="F:unfolded protein binding"/>
    <property type="evidence" value="ECO:0007669"/>
    <property type="project" value="TreeGrafter"/>
</dbReference>
<dbReference type="Gene3D" id="2.30.30.40">
    <property type="entry name" value="SH3 Domains"/>
    <property type="match status" value="1"/>
</dbReference>
<dbReference type="EMBL" id="SNZA01000001">
    <property type="protein sequence ID" value="TDR15094.1"/>
    <property type="molecule type" value="Genomic_DNA"/>
</dbReference>
<proteinExistence type="predicted"/>
<reference evidence="5 6" key="1">
    <citation type="submission" date="2019-03" db="EMBL/GenBank/DDBJ databases">
        <title>Genomic Encyclopedia of Type Strains, Phase IV (KMG-IV): sequencing the most valuable type-strain genomes for metagenomic binning, comparative biology and taxonomic classification.</title>
        <authorList>
            <person name="Goeker M."/>
        </authorList>
    </citation>
    <scope>NUCLEOTIDE SEQUENCE [LARGE SCALE GENOMIC DNA]</scope>
    <source>
        <strain evidence="5 6">DSM 5604</strain>
    </source>
</reference>
<feature type="coiled-coil region" evidence="2">
    <location>
        <begin position="100"/>
        <end position="127"/>
    </location>
</feature>
<dbReference type="Gene3D" id="1.10.287.110">
    <property type="entry name" value="DnaJ domain"/>
    <property type="match status" value="1"/>
</dbReference>
<dbReference type="Pfam" id="PF00226">
    <property type="entry name" value="DnaJ"/>
    <property type="match status" value="1"/>
</dbReference>
<organism evidence="5 6">
    <name type="scientific">Marinomonas communis</name>
    <dbReference type="NCBI Taxonomy" id="28254"/>
    <lineage>
        <taxon>Bacteria</taxon>
        <taxon>Pseudomonadati</taxon>
        <taxon>Pseudomonadota</taxon>
        <taxon>Gammaproteobacteria</taxon>
        <taxon>Oceanospirillales</taxon>
        <taxon>Oceanospirillaceae</taxon>
        <taxon>Marinomonas</taxon>
    </lineage>
</organism>
<dbReference type="PANTHER" id="PTHR43948">
    <property type="entry name" value="DNAJ HOMOLOG SUBFAMILY B"/>
    <property type="match status" value="1"/>
</dbReference>
<dbReference type="GO" id="GO:0044183">
    <property type="term" value="F:protein folding chaperone"/>
    <property type="evidence" value="ECO:0007669"/>
    <property type="project" value="TreeGrafter"/>
</dbReference>
<dbReference type="CDD" id="cd06257">
    <property type="entry name" value="DnaJ"/>
    <property type="match status" value="1"/>
</dbReference>
<evidence type="ECO:0000256" key="1">
    <source>
        <dbReference type="ARBA" id="ARBA00023186"/>
    </source>
</evidence>
<evidence type="ECO:0000259" key="4">
    <source>
        <dbReference type="PROSITE" id="PS50076"/>
    </source>
</evidence>
<accession>A0A4R6XC35</accession>
<dbReference type="GO" id="GO:0051087">
    <property type="term" value="F:protein-folding chaperone binding"/>
    <property type="evidence" value="ECO:0007669"/>
    <property type="project" value="TreeGrafter"/>
</dbReference>
<sequence length="436" mass="49826">MSLIDDFNLLELPTNATEQDAKAAYRRLARRYHPDKNPDQDTTEHFQRIHDAYQNVLTAIKRSQGQDWKPYAFTEKASSRNTSGFERYEFESDAKQREYVKEQQRAYEEMKRGNAQQERAREEALRNARSTLHQRRMNALYEEMRKAESGQPKAEFDQDTFNRYAEDYTSSDEAFYADSDSSFDREPNAKASSMPPRVKPFRRSAAKAAFIASTYLATFAMGIYSAHYWNNLFTQEQTFEQSYISGLYPQFQLGDHYTLKDTRLFTEPSVASQIKQTISALQDVEVVQAQGDWYTLSYSGNTGWSKAENFGFGQSSFAQQTGCLGHPGVAPVHGEVIGKASGSSRLRILNQLPEASILKFESLDGLPPFSVYLHANQPFAANFIPKGNYRLVLETGSLYHQACQRFLFNEQQRTVLEQVSFASTEQTLTLRNLNTP</sequence>
<dbReference type="PRINTS" id="PR00625">
    <property type="entry name" value="JDOMAIN"/>
</dbReference>
<dbReference type="GO" id="GO:0005737">
    <property type="term" value="C:cytoplasm"/>
    <property type="evidence" value="ECO:0007669"/>
    <property type="project" value="TreeGrafter"/>
</dbReference>
<keyword evidence="2" id="KW-0175">Coiled coil</keyword>
<dbReference type="Proteomes" id="UP000295729">
    <property type="component" value="Unassembled WGS sequence"/>
</dbReference>
<feature type="domain" description="J" evidence="4">
    <location>
        <begin position="5"/>
        <end position="69"/>
    </location>
</feature>
<dbReference type="AlphaFoldDB" id="A0A4R6XC35"/>
<gene>
    <name evidence="5" type="ORF">C8D85_0448</name>
</gene>
<dbReference type="PANTHER" id="PTHR43948:SF10">
    <property type="entry name" value="MRJ, ISOFORM E"/>
    <property type="match status" value="1"/>
</dbReference>
<evidence type="ECO:0000256" key="3">
    <source>
        <dbReference type="SAM" id="MobiDB-lite"/>
    </source>
</evidence>
<keyword evidence="1" id="KW-0143">Chaperone</keyword>
<dbReference type="PROSITE" id="PS50076">
    <property type="entry name" value="DNAJ_2"/>
    <property type="match status" value="1"/>
</dbReference>
<comment type="caution">
    <text evidence="5">The sequence shown here is derived from an EMBL/GenBank/DDBJ whole genome shotgun (WGS) entry which is preliminary data.</text>
</comment>
<feature type="region of interest" description="Disordered" evidence="3">
    <location>
        <begin position="176"/>
        <end position="198"/>
    </location>
</feature>
<dbReference type="InterPro" id="IPR001623">
    <property type="entry name" value="DnaJ_domain"/>
</dbReference>
<dbReference type="SUPFAM" id="SSF46565">
    <property type="entry name" value="Chaperone J-domain"/>
    <property type="match status" value="1"/>
</dbReference>
<dbReference type="OrthoDB" id="9779889at2"/>
<evidence type="ECO:0000313" key="6">
    <source>
        <dbReference type="Proteomes" id="UP000295729"/>
    </source>
</evidence>
<protein>
    <submittedName>
        <fullName evidence="5">DnaJ-like protein</fullName>
    </submittedName>
</protein>
<name>A0A4R6XC35_9GAMM</name>
<keyword evidence="6" id="KW-1185">Reference proteome</keyword>
<evidence type="ECO:0000313" key="5">
    <source>
        <dbReference type="EMBL" id="TDR15094.1"/>
    </source>
</evidence>
<evidence type="ECO:0000256" key="2">
    <source>
        <dbReference type="SAM" id="Coils"/>
    </source>
</evidence>